<reference evidence="3 4" key="1">
    <citation type="submission" date="2021-06" db="EMBL/GenBank/DDBJ databases">
        <title>Caerostris extrusa draft genome.</title>
        <authorList>
            <person name="Kono N."/>
            <person name="Arakawa K."/>
        </authorList>
    </citation>
    <scope>NUCLEOTIDE SEQUENCE [LARGE SCALE GENOMIC DNA]</scope>
</reference>
<proteinExistence type="predicted"/>
<dbReference type="EMBL" id="BPLR01016525">
    <property type="protein sequence ID" value="GIY84527.1"/>
    <property type="molecule type" value="Genomic_DNA"/>
</dbReference>
<protein>
    <submittedName>
        <fullName evidence="3">Uncharacterized protein</fullName>
    </submittedName>
</protein>
<organism evidence="3 4">
    <name type="scientific">Caerostris extrusa</name>
    <name type="common">Bark spider</name>
    <name type="synonym">Caerostris bankana</name>
    <dbReference type="NCBI Taxonomy" id="172846"/>
    <lineage>
        <taxon>Eukaryota</taxon>
        <taxon>Metazoa</taxon>
        <taxon>Ecdysozoa</taxon>
        <taxon>Arthropoda</taxon>
        <taxon>Chelicerata</taxon>
        <taxon>Arachnida</taxon>
        <taxon>Araneae</taxon>
        <taxon>Araneomorphae</taxon>
        <taxon>Entelegynae</taxon>
        <taxon>Araneoidea</taxon>
        <taxon>Araneidae</taxon>
        <taxon>Caerostris</taxon>
    </lineage>
</organism>
<evidence type="ECO:0000313" key="3">
    <source>
        <dbReference type="EMBL" id="GIY84527.1"/>
    </source>
</evidence>
<keyword evidence="4" id="KW-1185">Reference proteome</keyword>
<sequence>MHFFLLLATIRALATFSANEHKSFALIPCLEEDFVCVLFLLIYFAFAQLNLYRKCLVDLADQTAPATSADAALRPPSALPAASATLADAARETRSAIVATASAAVRPSAEKLAAVGATLTIR</sequence>
<evidence type="ECO:0000256" key="2">
    <source>
        <dbReference type="SAM" id="SignalP"/>
    </source>
</evidence>
<feature type="chain" id="PRO_5043876171" evidence="2">
    <location>
        <begin position="18"/>
        <end position="122"/>
    </location>
</feature>
<feature type="transmembrane region" description="Helical" evidence="1">
    <location>
        <begin position="24"/>
        <end position="46"/>
    </location>
</feature>
<keyword evidence="2" id="KW-0732">Signal</keyword>
<evidence type="ECO:0000313" key="4">
    <source>
        <dbReference type="Proteomes" id="UP001054945"/>
    </source>
</evidence>
<comment type="caution">
    <text evidence="3">The sequence shown here is derived from an EMBL/GenBank/DDBJ whole genome shotgun (WGS) entry which is preliminary data.</text>
</comment>
<keyword evidence="1" id="KW-0472">Membrane</keyword>
<accession>A0AAV4WPJ4</accession>
<gene>
    <name evidence="3" type="ORF">CEXT_376931</name>
</gene>
<evidence type="ECO:0000256" key="1">
    <source>
        <dbReference type="SAM" id="Phobius"/>
    </source>
</evidence>
<keyword evidence="1" id="KW-0812">Transmembrane</keyword>
<dbReference type="AlphaFoldDB" id="A0AAV4WPJ4"/>
<feature type="signal peptide" evidence="2">
    <location>
        <begin position="1"/>
        <end position="17"/>
    </location>
</feature>
<keyword evidence="1" id="KW-1133">Transmembrane helix</keyword>
<dbReference type="Proteomes" id="UP001054945">
    <property type="component" value="Unassembled WGS sequence"/>
</dbReference>
<name>A0AAV4WPJ4_CAEEX</name>